<dbReference type="Proteomes" id="UP000813444">
    <property type="component" value="Unassembled WGS sequence"/>
</dbReference>
<name>A0A8K0WTX6_9HYPO</name>
<sequence length="1347" mass="148369">MAENAVLVPMGVQTFVVTEDFLQSNYRIAPLIQPDYSSLRAEGLLAHDVMEQLQLSRHRLLAKHNTRFVNVATGEVRKERVGVYLSWTIPKTYRQGITATAKAAVDHSAAKLKAGYMYDTKTTTASSDGTPEVAATDVKFRNIPTRYLIIRVAHSRNSSKPSSEIFVLESDRIRNINEAELNNLDVENITCPFINPDLSAEQQAEAFLGLKKTLRDYTPEPNAARRVPLTIVESGNDLFADFQPHNNSVFSLHDDLGLGTSSEIKDATLDYLVVGFHHRPEDEPFCVAESVREADRPSYGELLDACAMDLDGSSFVWGSRTRMRADWPNLKADSASTRVICHGALKSVPFQRSGLNLEAKSPSVQLQDLVRKHHPVAIGTNILDALLAFLRVQYSDDPEGRSQTEQMLSKMVQLIVARDNIDAQEKAEDQISTNDWVPAPSGTVWSVSQSKQASSETGDGDKTSLALTAADVRALAKLNECEAAVSAMVRERQHLYRIIFYRWWNAMEVRGTALDASQQGHKNAIAALLDKVKELNSAIEAATKEKVEALNKLPSTLALEAVSAPPFGVHQDPTILFAGVPSGWPAGFADKVKVRLAYQLVQIPDVQPLAQEINIPEWYDLIAKNFPDVAPFIRQVAWDSLVSHSTPVPRSPYLSEEGFGEGQGWFPLFIEWEVEYHQVDWRFWRFDQDPDGSWRYHITGGRPLADLMDPNASWWRKLSGRTPIMPQASSALISRIRQLFSRAQQQVADEKADADSLVKQIAEIGYFSAPLAGLRDHLMTTIRGAHVRPHADDDLARELGLSESDLGHLVAASERAPYGRLAQVEGHDPRRCASFYPVTHGQFLFTKLHIVDKFGQIVSCVEPATFDAPRTALYPCVSPHLSCEPIPKGWKADDTSPWPNTAYQADEKPGPCQFFQVAPRINQDARLNAEFVVEAQDEPGSEPYYRPVTPFENPIWGWIIVSNLDKSLQVFNTNGRFIREFCLDEDSKKVTTPSPPPEVHRAATLGAETGSGAQGRLSSLLRNLLSYPYALGMLTMLETAYQATSSNTADHPDFLPAAFGRAFCLADFGCSIELAWPPLQNTCTQHEEESMYGPSDLTDYEFPIGLGNAGAGFDGLAGYFDTLGDPEIKDIYSDFGDARDPDTDVPGPYANPTIKRQGPSLMLQCYHPAAAVAATSTNKTVAGYASGHREALQLRSVILDPMRPLHIYTGGLLPMKDVILPHWAVGSAMKEMHAFFSAGPLLVPHLPPPNDMRINVIAEGGNTTGQTKEPGVQVPVSGLDDWTWWQAREVSGGGGSGTTDNARGWSSYPAQGVDGNLDLTPSANHSEFVEGFLMMNKNLKEEAAGGV</sequence>
<reference evidence="2" key="1">
    <citation type="journal article" date="2021" name="Nat. Commun.">
        <title>Genetic determinants of endophytism in the Arabidopsis root mycobiome.</title>
        <authorList>
            <person name="Mesny F."/>
            <person name="Miyauchi S."/>
            <person name="Thiergart T."/>
            <person name="Pickel B."/>
            <person name="Atanasova L."/>
            <person name="Karlsson M."/>
            <person name="Huettel B."/>
            <person name="Barry K.W."/>
            <person name="Haridas S."/>
            <person name="Chen C."/>
            <person name="Bauer D."/>
            <person name="Andreopoulos W."/>
            <person name="Pangilinan J."/>
            <person name="LaButti K."/>
            <person name="Riley R."/>
            <person name="Lipzen A."/>
            <person name="Clum A."/>
            <person name="Drula E."/>
            <person name="Henrissat B."/>
            <person name="Kohler A."/>
            <person name="Grigoriev I.V."/>
            <person name="Martin F.M."/>
            <person name="Hacquard S."/>
        </authorList>
    </citation>
    <scope>NUCLEOTIDE SEQUENCE</scope>
    <source>
        <strain evidence="2">MPI-CAGE-CH-0235</strain>
    </source>
</reference>
<keyword evidence="1" id="KW-0175">Coiled coil</keyword>
<dbReference type="OrthoDB" id="2992173at2759"/>
<comment type="caution">
    <text evidence="2">The sequence shown here is derived from an EMBL/GenBank/DDBJ whole genome shotgun (WGS) entry which is preliminary data.</text>
</comment>
<evidence type="ECO:0000256" key="1">
    <source>
        <dbReference type="SAM" id="Coils"/>
    </source>
</evidence>
<dbReference type="EMBL" id="JAGPNK010000004">
    <property type="protein sequence ID" value="KAH7322578.1"/>
    <property type="molecule type" value="Genomic_DNA"/>
</dbReference>
<evidence type="ECO:0000313" key="3">
    <source>
        <dbReference type="Proteomes" id="UP000813444"/>
    </source>
</evidence>
<proteinExistence type="predicted"/>
<protein>
    <submittedName>
        <fullName evidence="2">Uncharacterized protein</fullName>
    </submittedName>
</protein>
<organism evidence="2 3">
    <name type="scientific">Stachybotrys elegans</name>
    <dbReference type="NCBI Taxonomy" id="80388"/>
    <lineage>
        <taxon>Eukaryota</taxon>
        <taxon>Fungi</taxon>
        <taxon>Dikarya</taxon>
        <taxon>Ascomycota</taxon>
        <taxon>Pezizomycotina</taxon>
        <taxon>Sordariomycetes</taxon>
        <taxon>Hypocreomycetidae</taxon>
        <taxon>Hypocreales</taxon>
        <taxon>Stachybotryaceae</taxon>
        <taxon>Stachybotrys</taxon>
    </lineage>
</organism>
<keyword evidence="3" id="KW-1185">Reference proteome</keyword>
<accession>A0A8K0WTX6</accession>
<feature type="coiled-coil region" evidence="1">
    <location>
        <begin position="525"/>
        <end position="552"/>
    </location>
</feature>
<gene>
    <name evidence="2" type="ORF">B0I35DRAFT_476514</name>
</gene>
<evidence type="ECO:0000313" key="2">
    <source>
        <dbReference type="EMBL" id="KAH7322578.1"/>
    </source>
</evidence>